<evidence type="ECO:0000313" key="2">
    <source>
        <dbReference type="EMBL" id="QGV19664.1"/>
    </source>
</evidence>
<protein>
    <submittedName>
        <fullName evidence="2">DNA primase, phage associated, P4-type</fullName>
    </submittedName>
</protein>
<evidence type="ECO:0000259" key="1">
    <source>
        <dbReference type="Pfam" id="PF05272"/>
    </source>
</evidence>
<dbReference type="PANTHER" id="PTHR34985:SF1">
    <property type="entry name" value="SLR0554 PROTEIN"/>
    <property type="match status" value="1"/>
</dbReference>
<organism evidence="2 3">
    <name type="scientific">Lacticaseibacillus paracasei subsp. paracasei</name>
    <dbReference type="NCBI Taxonomy" id="47714"/>
    <lineage>
        <taxon>Bacteria</taxon>
        <taxon>Bacillati</taxon>
        <taxon>Bacillota</taxon>
        <taxon>Bacilli</taxon>
        <taxon>Lactobacillales</taxon>
        <taxon>Lactobacillaceae</taxon>
        <taxon>Lacticaseibacillus</taxon>
    </lineage>
</organism>
<accession>A0AAP9KWP8</accession>
<dbReference type="Proteomes" id="UP000423274">
    <property type="component" value="Chromosome"/>
</dbReference>
<name>A0AAP9KWP8_LACPA</name>
<dbReference type="RefSeq" id="WP_156657021.1">
    <property type="nucleotide sequence ID" value="NZ_CP022954.1"/>
</dbReference>
<dbReference type="Pfam" id="PF05272">
    <property type="entry name" value="VapE-like_dom"/>
    <property type="match status" value="1"/>
</dbReference>
<dbReference type="EMBL" id="CP022954">
    <property type="protein sequence ID" value="QGV19664.1"/>
    <property type="molecule type" value="Genomic_DNA"/>
</dbReference>
<dbReference type="PANTHER" id="PTHR34985">
    <property type="entry name" value="SLR0554 PROTEIN"/>
    <property type="match status" value="1"/>
</dbReference>
<dbReference type="AlphaFoldDB" id="A0AAP9KWP8"/>
<feature type="domain" description="Virulence-associated protein E-like" evidence="1">
    <location>
        <begin position="136"/>
        <end position="356"/>
    </location>
</feature>
<gene>
    <name evidence="2" type="ORF">LCAKO_3177</name>
</gene>
<proteinExistence type="predicted"/>
<evidence type="ECO:0000313" key="3">
    <source>
        <dbReference type="Proteomes" id="UP000423274"/>
    </source>
</evidence>
<dbReference type="InterPro" id="IPR007936">
    <property type="entry name" value="VapE-like_dom"/>
</dbReference>
<sequence>MTNTPLDDLKQAQKSNIIADERFQGWKSRLSRTDAGSVRYNYQNIKLIFDNDPNLAKLMAFDAFAGMEVMTKKPVWNRPNVSSEKTRIPFTDDDEVQVRNYIRETYGMTGDNTKLFADVIKGKALEQVFNPVISHLNECRKHWDGKQRINSLLQRYLGVTDTPLMSLAFKTMMVGAVARAYHPGTKFDYMAILTGSQGIGKSSMLAKLGGPWYTDAMQGYNSKDDIQVTLGYWIIEDSELSAMKSSKIDQVKRFITRTIDRLRLPYGRRVSDYERRFVLWGTTNQATFLHDRTGGRRFLVFQCDSQKRTANVMQDLTQREVDQVWGEAVAEYQSGFKLHLSDNMEREMEHVRTEYQSTDQAAEAIMEYLDVLLPVEWPRLSNLDRRFYIQAVLENANTELVGVNQRTKVTVKEIQSELFKHDLRDATDRRYAREATQIRDIMRNLDGWSYAPKLWVNGRSVSGFKKT</sequence>
<reference evidence="2 3" key="1">
    <citation type="submission" date="2017-08" db="EMBL/GenBank/DDBJ databases">
        <title>Genome sequence, comparative genomics and functional analysis of the highly adhesive Lactobacillus paracasei Kobulty strain.</title>
        <authorList>
            <person name="Koryszewska-Baginska A."/>
            <person name="Grynberg M."/>
            <person name="Aleksandrzak-Piekarczyk T."/>
        </authorList>
    </citation>
    <scope>NUCLEOTIDE SEQUENCE [LARGE SCALE GENOMIC DNA]</scope>
    <source>
        <strain evidence="2 3">IBB3423</strain>
    </source>
</reference>